<name>A0A0M3IW94_ASCLU</name>
<organism evidence="2 3">
    <name type="scientific">Ascaris lumbricoides</name>
    <name type="common">Giant roundworm</name>
    <dbReference type="NCBI Taxonomy" id="6252"/>
    <lineage>
        <taxon>Eukaryota</taxon>
        <taxon>Metazoa</taxon>
        <taxon>Ecdysozoa</taxon>
        <taxon>Nematoda</taxon>
        <taxon>Chromadorea</taxon>
        <taxon>Rhabditida</taxon>
        <taxon>Spirurina</taxon>
        <taxon>Ascaridomorpha</taxon>
        <taxon>Ascaridoidea</taxon>
        <taxon>Ascarididae</taxon>
        <taxon>Ascaris</taxon>
    </lineage>
</organism>
<evidence type="ECO:0000256" key="1">
    <source>
        <dbReference type="SAM" id="MobiDB-lite"/>
    </source>
</evidence>
<feature type="compositionally biased region" description="Polar residues" evidence="1">
    <location>
        <begin position="72"/>
        <end position="83"/>
    </location>
</feature>
<proteinExistence type="predicted"/>
<dbReference type="WBParaSite" id="ALUE_0002302201-mRNA-1">
    <property type="protein sequence ID" value="ALUE_0002302201-mRNA-1"/>
    <property type="gene ID" value="ALUE_0002302201"/>
</dbReference>
<evidence type="ECO:0000313" key="3">
    <source>
        <dbReference type="WBParaSite" id="ALUE_0002302201-mRNA-1"/>
    </source>
</evidence>
<dbReference type="Proteomes" id="UP000036681">
    <property type="component" value="Unplaced"/>
</dbReference>
<feature type="compositionally biased region" description="Low complexity" evidence="1">
    <location>
        <begin position="52"/>
        <end position="62"/>
    </location>
</feature>
<keyword evidence="2" id="KW-1185">Reference proteome</keyword>
<reference evidence="3" key="1">
    <citation type="submission" date="2017-02" db="UniProtKB">
        <authorList>
            <consortium name="WormBaseParasite"/>
        </authorList>
    </citation>
    <scope>IDENTIFICATION</scope>
</reference>
<protein>
    <submittedName>
        <fullName evidence="3">Uncharacterized protein</fullName>
    </submittedName>
</protein>
<dbReference type="AlphaFoldDB" id="A0A0M3IW94"/>
<accession>A0A0M3IW94</accession>
<sequence>MFGWSSPLSILGKVMIRSVIRGIVEFDMWASANIGGTVISLLISATDTAKMSTPTPNSISPISPVPTPQTPGSAGTPTPITSETDGKTPESVAGRSTTLLERSTVRLVFLLKNLLQH</sequence>
<feature type="region of interest" description="Disordered" evidence="1">
    <location>
        <begin position="49"/>
        <end position="96"/>
    </location>
</feature>
<evidence type="ECO:0000313" key="2">
    <source>
        <dbReference type="Proteomes" id="UP000036681"/>
    </source>
</evidence>